<comment type="catalytic activity">
    <reaction evidence="6">
        <text>beta-D-fructose 6-phosphate + diphosphate = beta-D-fructose 1,6-bisphosphate + phosphate + H(+)</text>
        <dbReference type="Rhea" id="RHEA:13613"/>
        <dbReference type="ChEBI" id="CHEBI:15378"/>
        <dbReference type="ChEBI" id="CHEBI:32966"/>
        <dbReference type="ChEBI" id="CHEBI:33019"/>
        <dbReference type="ChEBI" id="CHEBI:43474"/>
        <dbReference type="ChEBI" id="CHEBI:57634"/>
        <dbReference type="EC" id="2.7.1.90"/>
    </reaction>
</comment>
<dbReference type="Proteomes" id="UP000293345">
    <property type="component" value="Unassembled WGS sequence"/>
</dbReference>
<dbReference type="GO" id="GO:0006002">
    <property type="term" value="P:fructose 6-phosphate metabolic process"/>
    <property type="evidence" value="ECO:0007669"/>
    <property type="project" value="InterPro"/>
</dbReference>
<feature type="binding site" evidence="6">
    <location>
        <position position="233"/>
    </location>
    <ligand>
        <name>substrate</name>
    </ligand>
</feature>
<feature type="site" description="Important for catalytic activity; stabilizes the transition state when the phosphoryl donor is PPi" evidence="6">
    <location>
        <position position="134"/>
    </location>
</feature>
<keyword evidence="6" id="KW-0324">Glycolysis</keyword>
<dbReference type="PIRSF" id="PIRSF036483">
    <property type="entry name" value="PFK_XF0274"/>
    <property type="match status" value="1"/>
</dbReference>
<evidence type="ECO:0000256" key="1">
    <source>
        <dbReference type="ARBA" id="ARBA00001946"/>
    </source>
</evidence>
<dbReference type="GO" id="GO:0003872">
    <property type="term" value="F:6-phosphofructokinase activity"/>
    <property type="evidence" value="ECO:0007669"/>
    <property type="project" value="UniProtKB-UniRule"/>
</dbReference>
<dbReference type="EC" id="2.7.1.90" evidence="6"/>
<evidence type="ECO:0000256" key="3">
    <source>
        <dbReference type="ARBA" id="ARBA00022723"/>
    </source>
</evidence>
<protein>
    <recommendedName>
        <fullName evidence="6">Pyrophosphate--fructose 6-phosphate 1-phosphotransferase</fullName>
        <ecNumber evidence="6">2.7.1.90</ecNumber>
    </recommendedName>
    <alternativeName>
        <fullName evidence="6">6-phosphofructokinase, pyrophosphate dependent</fullName>
    </alternativeName>
    <alternativeName>
        <fullName evidence="6">PPi-dependent phosphofructokinase</fullName>
        <shortName evidence="6">PPi-PFK</shortName>
    </alternativeName>
    <alternativeName>
        <fullName evidence="6">Pyrophosphate-dependent 6-phosphofructose-1-kinase</fullName>
    </alternativeName>
</protein>
<dbReference type="RefSeq" id="WP_129423302.1">
    <property type="nucleotide sequence ID" value="NZ_SDPW01000001.1"/>
</dbReference>
<dbReference type="InterPro" id="IPR022953">
    <property type="entry name" value="ATP_PFK"/>
</dbReference>
<dbReference type="NCBIfam" id="NF010675">
    <property type="entry name" value="PRK14072.1"/>
    <property type="match status" value="1"/>
</dbReference>
<dbReference type="Gene3D" id="3.40.50.450">
    <property type="match status" value="1"/>
</dbReference>
<dbReference type="SUPFAM" id="SSF53784">
    <property type="entry name" value="Phosphofructokinase"/>
    <property type="match status" value="1"/>
</dbReference>
<keyword evidence="6" id="KW-0963">Cytoplasm</keyword>
<feature type="binding site" evidence="6">
    <location>
        <position position="107"/>
    </location>
    <ligand>
        <name>Mg(2+)</name>
        <dbReference type="ChEBI" id="CHEBI:18420"/>
        <note>catalytic</note>
    </ligand>
</feature>
<reference evidence="8 9" key="1">
    <citation type="submission" date="2019-01" db="EMBL/GenBank/DDBJ databases">
        <title>Senegalimassilia sp. nov. KGMB04484 isolated human feces.</title>
        <authorList>
            <person name="Han K.-I."/>
            <person name="Kim J.-S."/>
            <person name="Lee K.C."/>
            <person name="Suh M.K."/>
            <person name="Eom M.K."/>
            <person name="Lee J.H."/>
            <person name="Park S.-H."/>
            <person name="Kang S.W."/>
            <person name="Park J.-E."/>
            <person name="Oh B.S."/>
            <person name="Yu S.Y."/>
            <person name="Choi S.-H."/>
            <person name="Lee D.H."/>
            <person name="Yoon H."/>
            <person name="Kim B.-Y."/>
            <person name="Lee J.H."/>
            <person name="Lee J.-S."/>
        </authorList>
    </citation>
    <scope>NUCLEOTIDE SEQUENCE [LARGE SCALE GENOMIC DNA]</scope>
    <source>
        <strain evidence="8 9">KGMB04484</strain>
    </source>
</reference>
<dbReference type="UniPathway" id="UPA00109">
    <property type="reaction ID" value="UER00182"/>
</dbReference>
<evidence type="ECO:0000256" key="5">
    <source>
        <dbReference type="ARBA" id="ARBA00022842"/>
    </source>
</evidence>
<comment type="cofactor">
    <cofactor evidence="1 6">
        <name>Mg(2+)</name>
        <dbReference type="ChEBI" id="CHEBI:18420"/>
    </cofactor>
</comment>
<gene>
    <name evidence="6" type="primary">pfp</name>
    <name evidence="8" type="ORF">ET524_03175</name>
</gene>
<feature type="binding site" evidence="6">
    <location>
        <begin position="135"/>
        <end position="137"/>
    </location>
    <ligand>
        <name>substrate</name>
    </ligand>
</feature>
<dbReference type="GO" id="GO:0005737">
    <property type="term" value="C:cytoplasm"/>
    <property type="evidence" value="ECO:0007669"/>
    <property type="project" value="UniProtKB-SubCell"/>
</dbReference>
<dbReference type="GO" id="GO:0046872">
    <property type="term" value="F:metal ion binding"/>
    <property type="evidence" value="ECO:0007669"/>
    <property type="project" value="UniProtKB-KW"/>
</dbReference>
<comment type="subcellular location">
    <subcellularLocation>
        <location evidence="6">Cytoplasm</location>
    </subcellularLocation>
</comment>
<name>A0A4Q2K1Z4_9ACTN</name>
<dbReference type="GO" id="GO:0047334">
    <property type="term" value="F:diphosphate-fructose-6-phosphate 1-phosphotransferase activity"/>
    <property type="evidence" value="ECO:0007669"/>
    <property type="project" value="UniProtKB-EC"/>
</dbReference>
<comment type="caution">
    <text evidence="6">Lacks conserved residue(s) required for the propagation of feature annotation.</text>
</comment>
<sequence length="400" mass="43555">MANCLVAQSGGPTAVINASLAGVIRANQLNPLYDHVFGGLHGIEGTLEGNLCDLTYLSGRDIEVLKQTPSSALGTCRYKFSEEADFQRLINVMDANNIDTMFYIGGNGSMSTVSTMATWAAEHGVSKRFIGIPKTVDNDLGIMDHCPGFASAAKVACEITHATRMDYDAYTRPEVFVLETMGRDAGWLAASTFMTGDVDLLVLPEVDFRRSIFLEQVRAKMEQQGSCYVVISEGARWYDGTYLSANGKAADGLGHAMLGGTAGRLKSMIVEAGIAPRCVVQDLSRVARSSNFAMSLVDFEEAYDLGVCAHMRSFDPTFTGKVVGILRGATEDGGYNAEFFACDAAQVANYVKRFPTEWILPNYQGITQEAMDYFRPLIQGEPKLICENGIPVTLKPFNRR</sequence>
<keyword evidence="3 6" id="KW-0479">Metal-binding</keyword>
<evidence type="ECO:0000256" key="6">
    <source>
        <dbReference type="HAMAP-Rule" id="MF_01978"/>
    </source>
</evidence>
<comment type="function">
    <text evidence="6">Catalyzes the phosphorylation of D-fructose 6-phosphate, the first committing step of glycolysis. Uses inorganic phosphate (PPi) as phosphoryl donor instead of ATP like common ATP-dependent phosphofructokinases (ATP-PFKs), which renders the reaction reversible, and can thus function both in glycolysis and gluconeogenesis. Consistently, PPi-PFK can replace the enzymes of both the forward (ATP-PFK) and reverse (fructose-bisphosphatase (FBPase)) reactions.</text>
</comment>
<feature type="binding site" evidence="6">
    <location>
        <position position="11"/>
    </location>
    <ligand>
        <name>diphosphate</name>
        <dbReference type="ChEBI" id="CHEBI:33019"/>
    </ligand>
</feature>
<keyword evidence="4 6" id="KW-0418">Kinase</keyword>
<keyword evidence="5 6" id="KW-0460">Magnesium</keyword>
<proteinExistence type="inferred from homology"/>
<dbReference type="InterPro" id="IPR035966">
    <property type="entry name" value="PKF_sf"/>
</dbReference>
<evidence type="ECO:0000313" key="8">
    <source>
        <dbReference type="EMBL" id="RXZ53604.1"/>
    </source>
</evidence>
<evidence type="ECO:0000256" key="4">
    <source>
        <dbReference type="ARBA" id="ARBA00022777"/>
    </source>
</evidence>
<organism evidence="8 9">
    <name type="scientific">Senegalimassilia faecalis</name>
    <dbReference type="NCBI Taxonomy" id="2509433"/>
    <lineage>
        <taxon>Bacteria</taxon>
        <taxon>Bacillati</taxon>
        <taxon>Actinomycetota</taxon>
        <taxon>Coriobacteriia</taxon>
        <taxon>Coriobacteriales</taxon>
        <taxon>Coriobacteriaceae</taxon>
        <taxon>Senegalimassilia</taxon>
    </lineage>
</organism>
<evidence type="ECO:0000313" key="9">
    <source>
        <dbReference type="Proteomes" id="UP000293345"/>
    </source>
</evidence>
<dbReference type="OrthoDB" id="9802503at2"/>
<evidence type="ECO:0000259" key="7">
    <source>
        <dbReference type="Pfam" id="PF00365"/>
    </source>
</evidence>
<dbReference type="PRINTS" id="PR00476">
    <property type="entry name" value="PHFRCTKINASE"/>
</dbReference>
<evidence type="ECO:0000256" key="2">
    <source>
        <dbReference type="ARBA" id="ARBA00022679"/>
    </source>
</evidence>
<dbReference type="InterPro" id="IPR011404">
    <property type="entry name" value="PPi-PFK"/>
</dbReference>
<keyword evidence="2 6" id="KW-0808">Transferase</keyword>
<dbReference type="EMBL" id="SDPW01000001">
    <property type="protein sequence ID" value="RXZ53604.1"/>
    <property type="molecule type" value="Genomic_DNA"/>
</dbReference>
<dbReference type="PANTHER" id="PTHR45770">
    <property type="entry name" value="ATP-DEPENDENT 6-PHOSPHOFRUCTOKINASE 1"/>
    <property type="match status" value="1"/>
</dbReference>
<dbReference type="InterPro" id="IPR000023">
    <property type="entry name" value="Phosphofructokinase_dom"/>
</dbReference>
<accession>A0A4Q2K1Z4</accession>
<dbReference type="Gene3D" id="3.40.50.460">
    <property type="entry name" value="Phosphofructokinase domain"/>
    <property type="match status" value="1"/>
</dbReference>
<comment type="subunit">
    <text evidence="6">Homodimer.</text>
</comment>
<comment type="similarity">
    <text evidence="6">Belongs to the phosphofructokinase type A (PFKA) family. PPi-dependent PFK group II subfamily. Clade 'B2' sub-subfamily.</text>
</comment>
<comment type="activity regulation">
    <text evidence="6">Non-allosteric.</text>
</comment>
<dbReference type="AlphaFoldDB" id="A0A4Q2K1Z4"/>
<dbReference type="HAMAP" id="MF_01978">
    <property type="entry name" value="Phosphofructokinase_II_B2"/>
    <property type="match status" value="1"/>
</dbReference>
<comment type="pathway">
    <text evidence="6">Carbohydrate degradation; glycolysis; D-glyceraldehyde 3-phosphate and glycerone phosphate from D-glucose: step 3/4.</text>
</comment>
<dbReference type="InterPro" id="IPR050929">
    <property type="entry name" value="PFKA"/>
</dbReference>
<comment type="caution">
    <text evidence="8">The sequence shown here is derived from an EMBL/GenBank/DDBJ whole genome shotgun (WGS) entry which is preliminary data.</text>
</comment>
<feature type="active site" description="Proton acceptor" evidence="6">
    <location>
        <position position="137"/>
    </location>
</feature>
<feature type="binding site" evidence="6">
    <location>
        <begin position="181"/>
        <end position="183"/>
    </location>
    <ligand>
        <name>substrate</name>
    </ligand>
</feature>
<feature type="domain" description="Phosphofructokinase" evidence="7">
    <location>
        <begin position="4"/>
        <end position="261"/>
    </location>
</feature>
<keyword evidence="9" id="KW-1185">Reference proteome</keyword>
<dbReference type="Pfam" id="PF00365">
    <property type="entry name" value="PFK"/>
    <property type="match status" value="1"/>
</dbReference>